<evidence type="ECO:0000313" key="2">
    <source>
        <dbReference type="EMBL" id="PSB21308.1"/>
    </source>
</evidence>
<organism evidence="2 3">
    <name type="scientific">Phormidesmis priestleyi ULC007</name>
    <dbReference type="NCBI Taxonomy" id="1920490"/>
    <lineage>
        <taxon>Bacteria</taxon>
        <taxon>Bacillati</taxon>
        <taxon>Cyanobacteriota</taxon>
        <taxon>Cyanophyceae</taxon>
        <taxon>Leptolyngbyales</taxon>
        <taxon>Leptolyngbyaceae</taxon>
        <taxon>Phormidesmis</taxon>
    </lineage>
</organism>
<evidence type="ECO:0000313" key="3">
    <source>
        <dbReference type="Proteomes" id="UP000238634"/>
    </source>
</evidence>
<name>A0A2T1DLD3_9CYAN</name>
<protein>
    <submittedName>
        <fullName evidence="2">Uncharacterized protein</fullName>
    </submittedName>
</protein>
<keyword evidence="3" id="KW-1185">Reference proteome</keyword>
<dbReference type="OrthoDB" id="582354at2"/>
<dbReference type="AlphaFoldDB" id="A0A2T1DLD3"/>
<dbReference type="RefSeq" id="WP_073069958.1">
    <property type="nucleotide sequence ID" value="NZ_MPPI01000004.1"/>
</dbReference>
<accession>A0A2T1DLD3</accession>
<sequence length="145" mass="15966">MTDSADQLGAPNQVCLPCQTIAQPFPPTAEVTKMEDYPTQEPPTQAKKQAGVREERPTFEPPVAGAIAQGNTAWQSDKKVVGLWMNSATRNAYMYVDQVGWRKFADNSDSAIVAFNVIAAHAKALGKPVQYYEEADNKVSTLYVW</sequence>
<reference evidence="2 3" key="2">
    <citation type="submission" date="2018-03" db="EMBL/GenBank/DDBJ databases">
        <title>The ancient ancestry and fast evolution of plastids.</title>
        <authorList>
            <person name="Moore K.R."/>
            <person name="Magnabosco C."/>
            <person name="Momper L."/>
            <person name="Gold D.A."/>
            <person name="Bosak T."/>
            <person name="Fournier G.P."/>
        </authorList>
    </citation>
    <scope>NUCLEOTIDE SEQUENCE [LARGE SCALE GENOMIC DNA]</scope>
    <source>
        <strain evidence="2 3">ULC007</strain>
    </source>
</reference>
<gene>
    <name evidence="2" type="ORF">C7B65_05100</name>
</gene>
<comment type="caution">
    <text evidence="2">The sequence shown here is derived from an EMBL/GenBank/DDBJ whole genome shotgun (WGS) entry which is preliminary data.</text>
</comment>
<dbReference type="STRING" id="1920490.GCA_001895925_02327"/>
<dbReference type="Proteomes" id="UP000238634">
    <property type="component" value="Unassembled WGS sequence"/>
</dbReference>
<proteinExistence type="predicted"/>
<reference evidence="2 3" key="1">
    <citation type="submission" date="2018-02" db="EMBL/GenBank/DDBJ databases">
        <authorList>
            <person name="Cohen D.B."/>
            <person name="Kent A.D."/>
        </authorList>
    </citation>
    <scope>NUCLEOTIDE SEQUENCE [LARGE SCALE GENOMIC DNA]</scope>
    <source>
        <strain evidence="2 3">ULC007</strain>
    </source>
</reference>
<feature type="region of interest" description="Disordered" evidence="1">
    <location>
        <begin position="34"/>
        <end position="56"/>
    </location>
</feature>
<evidence type="ECO:0000256" key="1">
    <source>
        <dbReference type="SAM" id="MobiDB-lite"/>
    </source>
</evidence>
<dbReference type="EMBL" id="PVWG01000003">
    <property type="protein sequence ID" value="PSB21308.1"/>
    <property type="molecule type" value="Genomic_DNA"/>
</dbReference>